<dbReference type="InterPro" id="IPR013078">
    <property type="entry name" value="His_Pase_superF_clade-1"/>
</dbReference>
<dbReference type="InterPro" id="IPR029033">
    <property type="entry name" value="His_PPase_superfam"/>
</dbReference>
<dbReference type="EMBL" id="QHKS01000004">
    <property type="protein sequence ID" value="RDK03501.1"/>
    <property type="molecule type" value="Genomic_DNA"/>
</dbReference>
<organism evidence="1 2">
    <name type="scientific">Paraburkholderia lacunae</name>
    <dbReference type="NCBI Taxonomy" id="2211104"/>
    <lineage>
        <taxon>Bacteria</taxon>
        <taxon>Pseudomonadati</taxon>
        <taxon>Pseudomonadota</taxon>
        <taxon>Betaproteobacteria</taxon>
        <taxon>Burkholderiales</taxon>
        <taxon>Burkholderiaceae</taxon>
        <taxon>Paraburkholderia</taxon>
    </lineage>
</organism>
<keyword evidence="2" id="KW-1185">Reference proteome</keyword>
<dbReference type="Proteomes" id="UP000254875">
    <property type="component" value="Unassembled WGS sequence"/>
</dbReference>
<comment type="caution">
    <text evidence="1">The sequence shown here is derived from an EMBL/GenBank/DDBJ whole genome shotgun (WGS) entry which is preliminary data.</text>
</comment>
<dbReference type="Gene3D" id="3.40.50.1240">
    <property type="entry name" value="Phosphoglycerate mutase-like"/>
    <property type="match status" value="1"/>
</dbReference>
<gene>
    <name evidence="1" type="ORF">DLM46_08255</name>
</gene>
<dbReference type="Pfam" id="PF00300">
    <property type="entry name" value="His_Phos_1"/>
    <property type="match status" value="1"/>
</dbReference>
<name>A0A370ND09_9BURK</name>
<protein>
    <recommendedName>
        <fullName evidence="3">Histidine phosphatase family protein</fullName>
    </recommendedName>
</protein>
<dbReference type="AlphaFoldDB" id="A0A370ND09"/>
<dbReference type="SUPFAM" id="SSF53254">
    <property type="entry name" value="Phosphoglycerate mutase-like"/>
    <property type="match status" value="1"/>
</dbReference>
<accession>A0A370ND09</accession>
<proteinExistence type="predicted"/>
<dbReference type="OrthoDB" id="7502553at2"/>
<evidence type="ECO:0008006" key="3">
    <source>
        <dbReference type="Google" id="ProtNLM"/>
    </source>
</evidence>
<reference evidence="2" key="1">
    <citation type="submission" date="2018-05" db="EMBL/GenBank/DDBJ databases">
        <authorList>
            <person name="Feng T."/>
        </authorList>
    </citation>
    <scope>NUCLEOTIDE SEQUENCE [LARGE SCALE GENOMIC DNA]</scope>
    <source>
        <strain evidence="2">S27</strain>
    </source>
</reference>
<evidence type="ECO:0000313" key="1">
    <source>
        <dbReference type="EMBL" id="RDK03501.1"/>
    </source>
</evidence>
<evidence type="ECO:0000313" key="2">
    <source>
        <dbReference type="Proteomes" id="UP000254875"/>
    </source>
</evidence>
<sequence>MTRGAASHDGESFVEVPARVWTWLDALGGTGTVVAITHASIIRAAVFHVLNASPAAFSRIEAAPLPVVELRRSTRRWA</sequence>